<dbReference type="InterPro" id="IPR015212">
    <property type="entry name" value="RGS-like_dom"/>
</dbReference>
<proteinExistence type="predicted"/>
<reference evidence="4" key="1">
    <citation type="submission" date="2020-11" db="EMBL/GenBank/DDBJ databases">
        <authorList>
            <person name="Tran Van P."/>
        </authorList>
    </citation>
    <scope>NUCLEOTIDE SEQUENCE</scope>
</reference>
<evidence type="ECO:0000256" key="2">
    <source>
        <dbReference type="ARBA" id="ARBA00022833"/>
    </source>
</evidence>
<dbReference type="OrthoDB" id="2272012at2759"/>
<dbReference type="Pfam" id="PF00595">
    <property type="entry name" value="PDZ"/>
    <property type="match status" value="1"/>
</dbReference>
<protein>
    <submittedName>
        <fullName evidence="4">Uncharacterized protein</fullName>
    </submittedName>
</protein>
<dbReference type="Gene3D" id="3.30.60.20">
    <property type="match status" value="1"/>
</dbReference>
<dbReference type="PROSITE" id="PS50132">
    <property type="entry name" value="RGS"/>
    <property type="match status" value="1"/>
</dbReference>
<dbReference type="PRINTS" id="PR00008">
    <property type="entry name" value="DAGPEDOMAIN"/>
</dbReference>
<dbReference type="GO" id="GO:0005737">
    <property type="term" value="C:cytoplasm"/>
    <property type="evidence" value="ECO:0007669"/>
    <property type="project" value="InterPro"/>
</dbReference>
<dbReference type="InterPro" id="IPR002219">
    <property type="entry name" value="PKC_DAG/PE"/>
</dbReference>
<dbReference type="Pfam" id="PF00130">
    <property type="entry name" value="C1_1"/>
    <property type="match status" value="1"/>
</dbReference>
<keyword evidence="1" id="KW-0479">Metal-binding</keyword>
<dbReference type="InterPro" id="IPR036305">
    <property type="entry name" value="RGS_sf"/>
</dbReference>
<dbReference type="Gene3D" id="2.30.42.10">
    <property type="match status" value="1"/>
</dbReference>
<dbReference type="SMART" id="SM00228">
    <property type="entry name" value="PDZ"/>
    <property type="match status" value="1"/>
</dbReference>
<gene>
    <name evidence="4" type="ORF">CTOB1V02_LOCUS1664</name>
</gene>
<keyword evidence="2" id="KW-0862">Zinc</keyword>
<dbReference type="SUPFAM" id="SSF48097">
    <property type="entry name" value="Regulator of G-protein signaling, RGS"/>
    <property type="match status" value="1"/>
</dbReference>
<dbReference type="SUPFAM" id="SSF50156">
    <property type="entry name" value="PDZ domain-like"/>
    <property type="match status" value="1"/>
</dbReference>
<dbReference type="AlphaFoldDB" id="A0A7R8ZKQ9"/>
<dbReference type="InterPro" id="IPR036034">
    <property type="entry name" value="PDZ_sf"/>
</dbReference>
<feature type="compositionally biased region" description="Low complexity" evidence="3">
    <location>
        <begin position="392"/>
        <end position="409"/>
    </location>
</feature>
<dbReference type="Pfam" id="PF09128">
    <property type="entry name" value="RGS-like"/>
    <property type="match status" value="1"/>
</dbReference>
<feature type="region of interest" description="Disordered" evidence="3">
    <location>
        <begin position="252"/>
        <end position="344"/>
    </location>
</feature>
<evidence type="ECO:0000313" key="4">
    <source>
        <dbReference type="EMBL" id="CAD7223684.1"/>
    </source>
</evidence>
<evidence type="ECO:0000256" key="3">
    <source>
        <dbReference type="SAM" id="MobiDB-lite"/>
    </source>
</evidence>
<dbReference type="GO" id="GO:0005085">
    <property type="term" value="F:guanyl-nucleotide exchange factor activity"/>
    <property type="evidence" value="ECO:0007669"/>
    <property type="project" value="InterPro"/>
</dbReference>
<feature type="compositionally biased region" description="Polar residues" evidence="3">
    <location>
        <begin position="332"/>
        <end position="344"/>
    </location>
</feature>
<dbReference type="InterPro" id="IPR020454">
    <property type="entry name" value="DAG/PE-bd"/>
</dbReference>
<name>A0A7R8ZKQ9_9CRUS</name>
<dbReference type="PROSITE" id="PS50081">
    <property type="entry name" value="ZF_DAG_PE_2"/>
    <property type="match status" value="1"/>
</dbReference>
<feature type="compositionally biased region" description="Polar residues" evidence="3">
    <location>
        <begin position="169"/>
        <end position="179"/>
    </location>
</feature>
<evidence type="ECO:0000256" key="1">
    <source>
        <dbReference type="ARBA" id="ARBA00022723"/>
    </source>
</evidence>
<feature type="compositionally biased region" description="Basic and acidic residues" evidence="3">
    <location>
        <begin position="375"/>
        <end position="385"/>
    </location>
</feature>
<dbReference type="EMBL" id="OB660239">
    <property type="protein sequence ID" value="CAD7223684.1"/>
    <property type="molecule type" value="Genomic_DNA"/>
</dbReference>
<dbReference type="Gene3D" id="1.10.167.10">
    <property type="entry name" value="Regulator of G-protein Signalling 4, domain 2"/>
    <property type="match status" value="1"/>
</dbReference>
<feature type="region of interest" description="Disordered" evidence="3">
    <location>
        <begin position="361"/>
        <end position="418"/>
    </location>
</feature>
<dbReference type="InterPro" id="IPR046349">
    <property type="entry name" value="C1-like_sf"/>
</dbReference>
<dbReference type="GO" id="GO:0001664">
    <property type="term" value="F:G protein-coupled receptor binding"/>
    <property type="evidence" value="ECO:0007669"/>
    <property type="project" value="TreeGrafter"/>
</dbReference>
<dbReference type="GO" id="GO:0046872">
    <property type="term" value="F:metal ion binding"/>
    <property type="evidence" value="ECO:0007669"/>
    <property type="project" value="UniProtKB-KW"/>
</dbReference>
<feature type="compositionally biased region" description="Basic and acidic residues" evidence="3">
    <location>
        <begin position="252"/>
        <end position="261"/>
    </location>
</feature>
<dbReference type="InterPro" id="IPR016137">
    <property type="entry name" value="RGS"/>
</dbReference>
<organism evidence="4">
    <name type="scientific">Cyprideis torosa</name>
    <dbReference type="NCBI Taxonomy" id="163714"/>
    <lineage>
        <taxon>Eukaryota</taxon>
        <taxon>Metazoa</taxon>
        <taxon>Ecdysozoa</taxon>
        <taxon>Arthropoda</taxon>
        <taxon>Crustacea</taxon>
        <taxon>Oligostraca</taxon>
        <taxon>Ostracoda</taxon>
        <taxon>Podocopa</taxon>
        <taxon>Podocopida</taxon>
        <taxon>Cytherocopina</taxon>
        <taxon>Cytheroidea</taxon>
        <taxon>Cytherideidae</taxon>
        <taxon>Cyprideis</taxon>
    </lineage>
</organism>
<dbReference type="PROSITE" id="PS50106">
    <property type="entry name" value="PDZ"/>
    <property type="match status" value="1"/>
</dbReference>
<dbReference type="PANTHER" id="PTHR45872:SF2">
    <property type="entry name" value="RHO GUANINE NUCLEOTIDE EXCHANGE FACTOR 2, ISOFORM D"/>
    <property type="match status" value="1"/>
</dbReference>
<feature type="compositionally biased region" description="Pro residues" evidence="3">
    <location>
        <begin position="148"/>
        <end position="168"/>
    </location>
</feature>
<dbReference type="InterPro" id="IPR001478">
    <property type="entry name" value="PDZ"/>
</dbReference>
<dbReference type="SUPFAM" id="SSF57889">
    <property type="entry name" value="Cysteine-rich domain"/>
    <property type="match status" value="1"/>
</dbReference>
<accession>A0A7R8ZKQ9</accession>
<dbReference type="GO" id="GO:0007186">
    <property type="term" value="P:G protein-coupled receptor signaling pathway"/>
    <property type="evidence" value="ECO:0007669"/>
    <property type="project" value="TreeGrafter"/>
</dbReference>
<dbReference type="InterPro" id="IPR044926">
    <property type="entry name" value="RGS_subdomain_2"/>
</dbReference>
<dbReference type="SMART" id="SM00109">
    <property type="entry name" value="C1"/>
    <property type="match status" value="1"/>
</dbReference>
<feature type="compositionally biased region" description="Pro residues" evidence="3">
    <location>
        <begin position="298"/>
        <end position="308"/>
    </location>
</feature>
<dbReference type="PANTHER" id="PTHR45872">
    <property type="entry name" value="RHO GUANINE NUCLEOTIDE EXCHANGE FACTOR 2, ISOFORM D"/>
    <property type="match status" value="1"/>
</dbReference>
<feature type="region of interest" description="Disordered" evidence="3">
    <location>
        <begin position="139"/>
        <end position="194"/>
    </location>
</feature>
<dbReference type="PROSITE" id="PS00479">
    <property type="entry name" value="ZF_DAG_PE_1"/>
    <property type="match status" value="1"/>
</dbReference>
<feature type="region of interest" description="Disordered" evidence="3">
    <location>
        <begin position="764"/>
        <end position="787"/>
    </location>
</feature>
<sequence length="875" mass="97558">MVAHSVCRATAGLQWWTFYGWEPPDGSVHHKARSKRFQSAGKDRVVFMEGGGTVSCVVVDFVYENGNCGLTLAGDNPVYVQDVKPGSPAFVAGVRNGDRIITVNGVDVQLKPHETVIKEIKSHSNVSLTLMRLDLDFRLPAHHSPGSSSPPPPPPPSMPYNRPLPPTPGQRSVSGSNVIDKNITPPQPANLEQQQQFVHQKENTLRRFLDHEKSTLAQLQVKLHDCKSRQKKQTLNTEIAKTEQRIQKLEEQLHRESRAWRSSEPSLVLPRRKESFSKDSDDDSPPPLPARNRSSYTPLPPPPPPPVPKHLDQSLMFPDQASTPPKVLIRGKSSSTSEMFHQRTKSNPDYLQALPESNSLIPVPCAGSGSKPQRSHSDFTAESRRQNVPSPSTGGSLINLNSSSGASTPPTSPPPLSAKKKSAILNFRRNTSENLAMLSALSPSLSSSGDPAEIMALDSEPEDEERRPIELFSKLTTVMKNNASLAAFLNYLMQYKDPSSLFFYLITDFYASQDGKDVKEMKKWVYEIYSTFLVPDAPLRLKNVEASDLHDIDQDILNNMEREEKLKGIFWKAKKAARNHLRDLLDDFKKAVLDGLLNIRIGVTEEELQAAENNKEKERDILERILLPNCKDRLTNLEEKEDKALALAYSLATVAVKQFNIRISDVKWAPYLAECPMFVSKDRRPTAYKFLPRKKQALTKGHKFQKRDYCEVTYCTHCLKLIWGIAPQGEHCQDCDLKVHKHCVSQVTEECVGTNKAEKKSKDKFPFFSDKGKRKGSTPGAAGDRLSRAHVDGFDNPALQLVEPPQENVCQQSDIRMTNGGRFVLFPVVAIIIGGDSVSSPPRRSTLPLAERNYGFVRSRAALTLSHVPAVGTVL</sequence>